<accession>A0A075HAA5</accession>
<evidence type="ECO:0000313" key="1">
    <source>
        <dbReference type="EMBL" id="AIF10698.1"/>
    </source>
</evidence>
<dbReference type="AlphaFoldDB" id="A0A075HAA5"/>
<keyword evidence="1" id="KW-0238">DNA-binding</keyword>
<organism evidence="1">
    <name type="scientific">uncultured marine thaumarchaeote KM3_46_H07</name>
    <dbReference type="NCBI Taxonomy" id="1456163"/>
    <lineage>
        <taxon>Archaea</taxon>
        <taxon>Nitrososphaerota</taxon>
        <taxon>environmental samples</taxon>
    </lineage>
</organism>
<sequence>MRISELQNEQKNVNIGGVVTYVGQTRDVSLKSGNIEKVTTITVQDDSGSIPVNIWGSIVEKIKLNSEIRLEKGYINEFRNQIQFNLGYYGKLFILLDSATD</sequence>
<name>A0A075HAA5_9ARCH</name>
<dbReference type="Gene3D" id="2.40.50.140">
    <property type="entry name" value="Nucleic acid-binding proteins"/>
    <property type="match status" value="1"/>
</dbReference>
<dbReference type="GO" id="GO:0003677">
    <property type="term" value="F:DNA binding"/>
    <property type="evidence" value="ECO:0007669"/>
    <property type="project" value="UniProtKB-KW"/>
</dbReference>
<protein>
    <submittedName>
        <fullName evidence="1">Putative single-strand DNA-binding protein</fullName>
    </submittedName>
</protein>
<dbReference type="InterPro" id="IPR012340">
    <property type="entry name" value="NA-bd_OB-fold"/>
</dbReference>
<dbReference type="SUPFAM" id="SSF50249">
    <property type="entry name" value="Nucleic acid-binding proteins"/>
    <property type="match status" value="1"/>
</dbReference>
<reference evidence="1" key="1">
    <citation type="journal article" date="2014" name="Genome Biol. Evol.">
        <title>Pangenome evidence for extensive interdomain horizontal transfer affecting lineage core and shell genes in uncultured planktonic thaumarchaeota and euryarchaeota.</title>
        <authorList>
            <person name="Deschamps P."/>
            <person name="Zivanovic Y."/>
            <person name="Moreira D."/>
            <person name="Rodriguez-Valera F."/>
            <person name="Lopez-Garcia P."/>
        </authorList>
    </citation>
    <scope>NUCLEOTIDE SEQUENCE</scope>
</reference>
<dbReference type="EMBL" id="KF900898">
    <property type="protein sequence ID" value="AIF10698.1"/>
    <property type="molecule type" value="Genomic_DNA"/>
</dbReference>
<proteinExistence type="predicted"/>